<dbReference type="Gene3D" id="1.20.1260.10">
    <property type="match status" value="1"/>
</dbReference>
<dbReference type="PROSITE" id="PS50905">
    <property type="entry name" value="FERRITIN_LIKE"/>
    <property type="match status" value="1"/>
</dbReference>
<dbReference type="PANTHER" id="PTHR30295:SF0">
    <property type="entry name" value="BACTERIOFERRITIN"/>
    <property type="match status" value="1"/>
</dbReference>
<feature type="binding site" description="axial binding residue" evidence="8">
    <location>
        <position position="21"/>
    </location>
    <ligand>
        <name>heme b</name>
        <dbReference type="ChEBI" id="CHEBI:60344"/>
        <note>ligand shared between dimeric partners</note>
    </ligand>
    <ligandPart>
        <name>Fe</name>
        <dbReference type="ChEBI" id="CHEBI:18248"/>
    </ligandPart>
</feature>
<dbReference type="GO" id="GO:0006879">
    <property type="term" value="P:intracellular iron ion homeostasis"/>
    <property type="evidence" value="ECO:0007669"/>
    <property type="project" value="UniProtKB-KW"/>
</dbReference>
<dbReference type="GO" id="GO:0004322">
    <property type="term" value="F:ferroxidase activity"/>
    <property type="evidence" value="ECO:0007669"/>
    <property type="project" value="TreeGrafter"/>
</dbReference>
<reference evidence="10" key="1">
    <citation type="submission" date="2018-06" db="EMBL/GenBank/DDBJ databases">
        <authorList>
            <consortium name="Pathogen Informatics"/>
            <person name="Doyle S."/>
        </authorList>
    </citation>
    <scope>NUCLEOTIDE SEQUENCE [LARGE SCALE GENOMIC DNA]</scope>
    <source>
        <strain evidence="10">NCTC11421</strain>
    </source>
</reference>
<feature type="binding site" evidence="8">
    <location>
        <position position="99"/>
    </location>
    <ligand>
        <name>Fe cation</name>
        <dbReference type="ChEBI" id="CHEBI:24875"/>
        <label>2</label>
    </ligand>
</feature>
<feature type="binding site" evidence="8">
    <location>
        <position position="20"/>
    </location>
    <ligand>
        <name>Fe cation</name>
        <dbReference type="ChEBI" id="CHEBI:24875"/>
        <label>2</label>
    </ligand>
</feature>
<keyword evidence="6 7" id="KW-0408">Iron</keyword>
<dbReference type="AlphaFoldDB" id="A0A378VWB6"/>
<dbReference type="SUPFAM" id="SSF47240">
    <property type="entry name" value="Ferritin-like"/>
    <property type="match status" value="1"/>
</dbReference>
<keyword evidence="3 7" id="KW-0409">Iron storage</keyword>
<keyword evidence="5 7" id="KW-0479">Metal-binding</keyword>
<evidence type="ECO:0000313" key="10">
    <source>
        <dbReference type="EMBL" id="SUA21475.1"/>
    </source>
</evidence>
<gene>
    <name evidence="10" type="primary">bfr_1</name>
    <name evidence="10" type="ORF">NCTC11421_01466</name>
</gene>
<keyword evidence="10" id="KW-0560">Oxidoreductase</keyword>
<feature type="domain" description="Ferritin-like diiron" evidence="9">
    <location>
        <begin position="1"/>
        <end position="114"/>
    </location>
</feature>
<dbReference type="GO" id="GO:0008199">
    <property type="term" value="F:ferric iron binding"/>
    <property type="evidence" value="ECO:0007669"/>
    <property type="project" value="InterPro"/>
</dbReference>
<evidence type="ECO:0000256" key="6">
    <source>
        <dbReference type="ARBA" id="ARBA00023004"/>
    </source>
</evidence>
<sequence length="126" mass="14413">MKNWGFEELGEHFFKQSIVEMKAADDLIERILFLEGLPNLQELAKLLIGESTEEIIACDLTKEQEKHEALLAAIATAEAQQDYVSRDLLEKQKDTNEEHIDWLETQQELIGKIGLPNYLQTAAQED</sequence>
<dbReference type="InterPro" id="IPR002024">
    <property type="entry name" value="Bacterioferritin"/>
</dbReference>
<accession>A0A378VWB6</accession>
<name>A0A378VWB6_NEIGO</name>
<evidence type="ECO:0000256" key="4">
    <source>
        <dbReference type="ARBA" id="ARBA00022617"/>
    </source>
</evidence>
<dbReference type="GO" id="GO:0005829">
    <property type="term" value="C:cytosol"/>
    <property type="evidence" value="ECO:0007669"/>
    <property type="project" value="TreeGrafter"/>
</dbReference>
<dbReference type="GO" id="GO:0020037">
    <property type="term" value="F:heme binding"/>
    <property type="evidence" value="ECO:0007669"/>
    <property type="project" value="TreeGrafter"/>
</dbReference>
<dbReference type="PRINTS" id="PR00601">
    <property type="entry name" value="BACFERRITIN"/>
</dbReference>
<dbReference type="GO" id="GO:0006826">
    <property type="term" value="P:iron ion transport"/>
    <property type="evidence" value="ECO:0007669"/>
    <property type="project" value="InterPro"/>
</dbReference>
<evidence type="ECO:0000256" key="1">
    <source>
        <dbReference type="ARBA" id="ARBA00001970"/>
    </source>
</evidence>
<comment type="cofactor">
    <cofactor evidence="1">
        <name>heme b</name>
        <dbReference type="ChEBI" id="CHEBI:60344"/>
    </cofactor>
</comment>
<dbReference type="PIRSF" id="PIRSF002560">
    <property type="entry name" value="Bacterioferritin"/>
    <property type="match status" value="1"/>
</dbReference>
<dbReference type="PANTHER" id="PTHR30295">
    <property type="entry name" value="BACTERIOFERRITIN"/>
    <property type="match status" value="1"/>
</dbReference>
<evidence type="ECO:0000256" key="2">
    <source>
        <dbReference type="ARBA" id="ARBA00008093"/>
    </source>
</evidence>
<comment type="similarity">
    <text evidence="2 7">Belongs to the bacterioferritin family.</text>
</comment>
<evidence type="ECO:0000256" key="8">
    <source>
        <dbReference type="PIRSR" id="PIRSR002560-1"/>
    </source>
</evidence>
<protein>
    <recommendedName>
        <fullName evidence="7">Bacterioferritin</fullName>
    </recommendedName>
</protein>
<feature type="binding site" evidence="8">
    <location>
        <position position="20"/>
    </location>
    <ligand>
        <name>Fe cation</name>
        <dbReference type="ChEBI" id="CHEBI:24875"/>
        <label>1</label>
    </ligand>
</feature>
<dbReference type="InterPro" id="IPR012347">
    <property type="entry name" value="Ferritin-like"/>
</dbReference>
<evidence type="ECO:0000256" key="3">
    <source>
        <dbReference type="ARBA" id="ARBA00022434"/>
    </source>
</evidence>
<evidence type="ECO:0000259" key="9">
    <source>
        <dbReference type="PROSITE" id="PS50905"/>
    </source>
</evidence>
<dbReference type="Pfam" id="PF00210">
    <property type="entry name" value="Ferritin"/>
    <property type="match status" value="1"/>
</dbReference>
<dbReference type="CDD" id="cd00907">
    <property type="entry name" value="Bacterioferritin"/>
    <property type="match status" value="1"/>
</dbReference>
<dbReference type="EMBL" id="UGRI01000001">
    <property type="protein sequence ID" value="SUA21475.1"/>
    <property type="molecule type" value="Genomic_DNA"/>
</dbReference>
<organism evidence="10">
    <name type="scientific">Neisseria gonorrhoeae</name>
    <dbReference type="NCBI Taxonomy" id="485"/>
    <lineage>
        <taxon>Bacteria</taxon>
        <taxon>Pseudomonadati</taxon>
        <taxon>Pseudomonadota</taxon>
        <taxon>Betaproteobacteria</taxon>
        <taxon>Neisseriales</taxon>
        <taxon>Neisseriaceae</taxon>
        <taxon>Neisseria</taxon>
    </lineage>
</organism>
<dbReference type="InterPro" id="IPR009040">
    <property type="entry name" value="Ferritin-like_diiron"/>
</dbReference>
<proteinExistence type="inferred from homology"/>
<keyword evidence="4" id="KW-0349">Heme</keyword>
<evidence type="ECO:0000256" key="7">
    <source>
        <dbReference type="PIRNR" id="PIRNR002560"/>
    </source>
</evidence>
<evidence type="ECO:0000256" key="5">
    <source>
        <dbReference type="ARBA" id="ARBA00022723"/>
    </source>
</evidence>
<dbReference type="InterPro" id="IPR009078">
    <property type="entry name" value="Ferritin-like_SF"/>
</dbReference>
<feature type="binding site" evidence="8">
    <location>
        <position position="63"/>
    </location>
    <ligand>
        <name>Fe cation</name>
        <dbReference type="ChEBI" id="CHEBI:24875"/>
        <label>2</label>
    </ligand>
</feature>
<dbReference type="InterPro" id="IPR008331">
    <property type="entry name" value="Ferritin_DPS_dom"/>
</dbReference>
<dbReference type="NCBIfam" id="TIGR00754">
    <property type="entry name" value="bfr"/>
    <property type="match status" value="1"/>
</dbReference>